<dbReference type="EC" id="2.7.7.65" evidence="2"/>
<dbReference type="PANTHER" id="PTHR45138">
    <property type="entry name" value="REGULATORY COMPONENTS OF SENSORY TRANSDUCTION SYSTEM"/>
    <property type="match status" value="1"/>
</dbReference>
<evidence type="ECO:0000313" key="10">
    <source>
        <dbReference type="EMBL" id="RUO39927.1"/>
    </source>
</evidence>
<dbReference type="GO" id="GO:0052621">
    <property type="term" value="F:diguanylate cyclase activity"/>
    <property type="evidence" value="ECO:0007669"/>
    <property type="project" value="UniProtKB-EC"/>
</dbReference>
<dbReference type="NCBIfam" id="TIGR00254">
    <property type="entry name" value="GGDEF"/>
    <property type="match status" value="1"/>
</dbReference>
<evidence type="ECO:0000256" key="3">
    <source>
        <dbReference type="ARBA" id="ARBA00022692"/>
    </source>
</evidence>
<dbReference type="GO" id="GO:0007165">
    <property type="term" value="P:signal transduction"/>
    <property type="evidence" value="ECO:0007669"/>
    <property type="project" value="UniProtKB-ARBA"/>
</dbReference>
<comment type="caution">
    <text evidence="10">The sequence shown here is derived from an EMBL/GenBank/DDBJ whole genome shotgun (WGS) entry which is preliminary data.</text>
</comment>
<keyword evidence="5 7" id="KW-0472">Membrane</keyword>
<dbReference type="SMART" id="SM01079">
    <property type="entry name" value="CHASE"/>
    <property type="match status" value="1"/>
</dbReference>
<gene>
    <name evidence="10" type="ORF">CWE23_12660</name>
</gene>
<keyword evidence="11" id="KW-1185">Reference proteome</keyword>
<dbReference type="InterPro" id="IPR029787">
    <property type="entry name" value="Nucleotide_cyclase"/>
</dbReference>
<dbReference type="EMBL" id="PIPS01000005">
    <property type="protein sequence ID" value="RUO39927.1"/>
    <property type="molecule type" value="Genomic_DNA"/>
</dbReference>
<dbReference type="SUPFAM" id="SSF55073">
    <property type="entry name" value="Nucleotide cyclase"/>
    <property type="match status" value="1"/>
</dbReference>
<dbReference type="InterPro" id="IPR000160">
    <property type="entry name" value="GGDEF_dom"/>
</dbReference>
<comment type="subcellular location">
    <subcellularLocation>
        <location evidence="1">Membrane</location>
    </subcellularLocation>
</comment>
<dbReference type="PROSITE" id="PS50887">
    <property type="entry name" value="GGDEF"/>
    <property type="match status" value="1"/>
</dbReference>
<feature type="transmembrane region" description="Helical" evidence="7">
    <location>
        <begin position="256"/>
        <end position="279"/>
    </location>
</feature>
<dbReference type="InterPro" id="IPR050469">
    <property type="entry name" value="Diguanylate_Cyclase"/>
</dbReference>
<organism evidence="10 11">
    <name type="scientific">Idiomarina aquatica</name>
    <dbReference type="NCBI Taxonomy" id="1327752"/>
    <lineage>
        <taxon>Bacteria</taxon>
        <taxon>Pseudomonadati</taxon>
        <taxon>Pseudomonadota</taxon>
        <taxon>Gammaproteobacteria</taxon>
        <taxon>Alteromonadales</taxon>
        <taxon>Idiomarinaceae</taxon>
        <taxon>Idiomarina</taxon>
    </lineage>
</organism>
<dbReference type="PANTHER" id="PTHR45138:SF9">
    <property type="entry name" value="DIGUANYLATE CYCLASE DGCM-RELATED"/>
    <property type="match status" value="1"/>
</dbReference>
<dbReference type="SMART" id="SM00267">
    <property type="entry name" value="GGDEF"/>
    <property type="match status" value="1"/>
</dbReference>
<dbReference type="InterPro" id="IPR006189">
    <property type="entry name" value="CHASE_dom"/>
</dbReference>
<dbReference type="Pfam" id="PF03924">
    <property type="entry name" value="CHASE"/>
    <property type="match status" value="1"/>
</dbReference>
<dbReference type="InterPro" id="IPR042240">
    <property type="entry name" value="CHASE_sf"/>
</dbReference>
<feature type="domain" description="CHASE" evidence="8">
    <location>
        <begin position="108"/>
        <end position="197"/>
    </location>
</feature>
<feature type="domain" description="GGDEF" evidence="9">
    <location>
        <begin position="318"/>
        <end position="446"/>
    </location>
</feature>
<evidence type="ECO:0000313" key="11">
    <source>
        <dbReference type="Proteomes" id="UP000286680"/>
    </source>
</evidence>
<feature type="transmembrane region" description="Helical" evidence="7">
    <location>
        <begin position="7"/>
        <end position="28"/>
    </location>
</feature>
<evidence type="ECO:0000256" key="6">
    <source>
        <dbReference type="ARBA" id="ARBA00034247"/>
    </source>
</evidence>
<name>A0AA94JCJ6_9GAMM</name>
<dbReference type="RefSeq" id="WP_105306846.1">
    <property type="nucleotide sequence ID" value="NZ_PIPS01000005.1"/>
</dbReference>
<evidence type="ECO:0000256" key="4">
    <source>
        <dbReference type="ARBA" id="ARBA00022989"/>
    </source>
</evidence>
<evidence type="ECO:0000259" key="9">
    <source>
        <dbReference type="PROSITE" id="PS50887"/>
    </source>
</evidence>
<evidence type="ECO:0000256" key="2">
    <source>
        <dbReference type="ARBA" id="ARBA00012528"/>
    </source>
</evidence>
<dbReference type="Proteomes" id="UP000286680">
    <property type="component" value="Unassembled WGS sequence"/>
</dbReference>
<reference evidence="11" key="1">
    <citation type="journal article" date="2018" name="Front. Microbiol.">
        <title>Genome-Based Analysis Reveals the Taxonomy and Diversity of the Family Idiomarinaceae.</title>
        <authorList>
            <person name="Liu Y."/>
            <person name="Lai Q."/>
            <person name="Shao Z."/>
        </authorList>
    </citation>
    <scope>NUCLEOTIDE SEQUENCE [LARGE SCALE GENOMIC DNA]</scope>
    <source>
        <strain evidence="11">SN-14</strain>
    </source>
</reference>
<protein>
    <recommendedName>
        <fullName evidence="2">diguanylate cyclase</fullName>
        <ecNumber evidence="2">2.7.7.65</ecNumber>
    </recommendedName>
</protein>
<dbReference type="Gene3D" id="3.30.70.270">
    <property type="match status" value="1"/>
</dbReference>
<proteinExistence type="predicted"/>
<accession>A0AA94JCJ6</accession>
<dbReference type="CDD" id="cd01949">
    <property type="entry name" value="GGDEF"/>
    <property type="match status" value="1"/>
</dbReference>
<comment type="catalytic activity">
    <reaction evidence="6">
        <text>2 GTP = 3',3'-c-di-GMP + 2 diphosphate</text>
        <dbReference type="Rhea" id="RHEA:24898"/>
        <dbReference type="ChEBI" id="CHEBI:33019"/>
        <dbReference type="ChEBI" id="CHEBI:37565"/>
        <dbReference type="ChEBI" id="CHEBI:58805"/>
        <dbReference type="EC" id="2.7.7.65"/>
    </reaction>
</comment>
<sequence length="446" mass="50358">MNKRAKIAVLSVSCVYVVVWFLVTNYAANAYVSSRFSAQQEQARQQVSLAKSTLEAILFKDVYLADSLATVVNIEPQFAIDNWQSISKKLMADSSHVRNVAMAPDNTIQYIYPLAGNEQTLGFRYQDRPDQFEYVQRAQRSGKVVIDGPRELIQGGIGLIVRFPIFSDYPISLEYWGVVSVVIDYDAIMKEAGFNDFERVEVALRHDQDQQQQSVFFGRPETFETADFTLPVTLPSGRWQMAAKYNLALDSNEQTLLYGLWVASAALALLIYLAILTLFRSFHAARQHALHDELTKLPNRRFLMNYIEGLISRRGAPPQFAIINVDLNHFKKVNDELGHDAGDALLRHIAKLMLMQVRATDLVARIGGDEFIIVLNRITEEASVRQFVDTLKANIERSPLPYKDQLIYPSLSVGFALSDGKKSREALLSEADAAMYKMKIAHRTGH</sequence>
<dbReference type="InterPro" id="IPR043128">
    <property type="entry name" value="Rev_trsase/Diguanyl_cyclase"/>
</dbReference>
<keyword evidence="3 7" id="KW-0812">Transmembrane</keyword>
<dbReference type="PROSITE" id="PS50839">
    <property type="entry name" value="CHASE"/>
    <property type="match status" value="1"/>
</dbReference>
<dbReference type="AlphaFoldDB" id="A0AA94JCJ6"/>
<evidence type="ECO:0000256" key="5">
    <source>
        <dbReference type="ARBA" id="ARBA00023136"/>
    </source>
</evidence>
<keyword evidence="4 7" id="KW-1133">Transmembrane helix</keyword>
<dbReference type="Pfam" id="PF00990">
    <property type="entry name" value="GGDEF"/>
    <property type="match status" value="1"/>
</dbReference>
<evidence type="ECO:0000256" key="7">
    <source>
        <dbReference type="SAM" id="Phobius"/>
    </source>
</evidence>
<evidence type="ECO:0000259" key="8">
    <source>
        <dbReference type="PROSITE" id="PS50839"/>
    </source>
</evidence>
<dbReference type="GO" id="GO:0016020">
    <property type="term" value="C:membrane"/>
    <property type="evidence" value="ECO:0007669"/>
    <property type="project" value="UniProtKB-SubCell"/>
</dbReference>
<dbReference type="Gene3D" id="3.30.450.350">
    <property type="entry name" value="CHASE domain"/>
    <property type="match status" value="1"/>
</dbReference>
<evidence type="ECO:0000256" key="1">
    <source>
        <dbReference type="ARBA" id="ARBA00004370"/>
    </source>
</evidence>